<name>Q9TYL4_CAEEL</name>
<keyword evidence="5" id="KW-1185">Reference proteome</keyword>
<dbReference type="PANTHER" id="PTHR23124:SF144">
    <property type="entry name" value="C-TYPE LECTIN DOMAIN-CONTAINING PROTEIN"/>
    <property type="match status" value="1"/>
</dbReference>
<dbReference type="PROSITE" id="PS50041">
    <property type="entry name" value="C_TYPE_LECTIN_2"/>
    <property type="match status" value="2"/>
</dbReference>
<dbReference type="EMBL" id="BX284602">
    <property type="protein sequence ID" value="CCD61980.2"/>
    <property type="molecule type" value="Genomic_DNA"/>
</dbReference>
<dbReference type="OrthoDB" id="441660at2759"/>
<dbReference type="AlphaFoldDB" id="Q9TYL4"/>
<feature type="region of interest" description="Disordered" evidence="1">
    <location>
        <begin position="25"/>
        <end position="125"/>
    </location>
</feature>
<dbReference type="Gene3D" id="3.10.100.10">
    <property type="entry name" value="Mannose-Binding Protein A, subunit A"/>
    <property type="match status" value="2"/>
</dbReference>
<dbReference type="WormBase" id="Y25C1A.4">
    <property type="protein sequence ID" value="CE51684"/>
    <property type="gene ID" value="WBGene00021291"/>
    <property type="gene designation" value="clec-121"/>
</dbReference>
<dbReference type="CDD" id="cd00037">
    <property type="entry name" value="CLECT"/>
    <property type="match status" value="2"/>
</dbReference>
<evidence type="ECO:0000259" key="3">
    <source>
        <dbReference type="PROSITE" id="PS50041"/>
    </source>
</evidence>
<reference evidence="4 5" key="1">
    <citation type="journal article" date="1998" name="Science">
        <title>Genome sequence of the nematode C. elegans: a platform for investigating biology.</title>
        <authorList>
            <consortium name="The C. elegans sequencing consortium"/>
            <person name="Sulson J.E."/>
            <person name="Waterston R."/>
        </authorList>
    </citation>
    <scope>NUCLEOTIDE SEQUENCE [LARGE SCALE GENOMIC DNA]</scope>
    <source>
        <strain evidence="4 5">Bristol N2</strain>
    </source>
</reference>
<dbReference type="InterPro" id="IPR016186">
    <property type="entry name" value="C-type_lectin-like/link_sf"/>
</dbReference>
<dbReference type="FunCoup" id="Q9TYL4">
    <property type="interactions" value="226"/>
</dbReference>
<feature type="domain" description="C-type lectin" evidence="3">
    <location>
        <begin position="164"/>
        <end position="305"/>
    </location>
</feature>
<dbReference type="AGR" id="WB:WBGene00021291"/>
<keyword evidence="2" id="KW-0732">Signal</keyword>
<dbReference type="SMART" id="SM00034">
    <property type="entry name" value="CLECT"/>
    <property type="match status" value="2"/>
</dbReference>
<dbReference type="HOGENOM" id="CLU_038411_0_0_1"/>
<dbReference type="eggNOG" id="KOG4297">
    <property type="taxonomic scope" value="Eukaryota"/>
</dbReference>
<dbReference type="GeneID" id="189537"/>
<dbReference type="UCSC" id="Y25C1A.4">
    <property type="organism name" value="c. elegans"/>
</dbReference>
<dbReference type="RefSeq" id="NP_001317732.1">
    <property type="nucleotide sequence ID" value="NM_001330946.1"/>
</dbReference>
<evidence type="ECO:0000256" key="2">
    <source>
        <dbReference type="SAM" id="SignalP"/>
    </source>
</evidence>
<dbReference type="InParanoid" id="Q9TYL4"/>
<organism evidence="4 5">
    <name type="scientific">Caenorhabditis elegans</name>
    <dbReference type="NCBI Taxonomy" id="6239"/>
    <lineage>
        <taxon>Eukaryota</taxon>
        <taxon>Metazoa</taxon>
        <taxon>Ecdysozoa</taxon>
        <taxon>Nematoda</taxon>
        <taxon>Chromadorea</taxon>
        <taxon>Rhabditida</taxon>
        <taxon>Rhabditina</taxon>
        <taxon>Rhabditomorpha</taxon>
        <taxon>Rhabditoidea</taxon>
        <taxon>Rhabditidae</taxon>
        <taxon>Peloderinae</taxon>
        <taxon>Caenorhabditis</taxon>
    </lineage>
</organism>
<sequence>MFSPTFKSFLLLCLLVVNSWAQDPTTTATSTTTVPSTSTVTTTTVASTSSGSTTASTAAGGSTSTTAAGGSTASTAAGGSTSTTAAGGSTASTAAGGPTGSTAAGGSTASTAAGGSTASTAAGGSTASTVAGATSVVPSSPAPPTQPPVNNGCELGWKFFNRPSGGWCIKVFPGYFALKEHAENACQANGAATLTGLQNKAEALFIQSSMLSEMSAPSGSVWIGIHRTPACNRKPLSAQCNKNTAFRWTDKSATGVDGFVFQRGQPDNGGRALNQNCALLLASSKPFIDAGGRYYAAQMEDVHCNATFVPGNMARKTSGYACGKPNKCQPGWKFFDRQSGGWCMKVFTGFHAAKVDAEAACKDVGATLSGLENKEEAIFIQNALLARISQASGSVWIGIQRKAECLGKGLTASGTPTTSFEWTDNSASGVGGMVFQAGQPDNGVTALNQNCALLLASSQPYIDARGRFYAATMEDVPCVANFVASNEARRTRGYVCGKPL</sequence>
<evidence type="ECO:0000313" key="5">
    <source>
        <dbReference type="Proteomes" id="UP000001940"/>
    </source>
</evidence>
<gene>
    <name evidence="4 6" type="primary">clec-121</name>
    <name evidence="4" type="ORF">CELE_Y25C1A.4</name>
    <name evidence="6" type="ORF">Y25C1A.4</name>
</gene>
<feature type="chain" id="PRO_5007929167" evidence="2">
    <location>
        <begin position="22"/>
        <end position="500"/>
    </location>
</feature>
<dbReference type="PaxDb" id="6239-Y25C1A.4"/>
<evidence type="ECO:0000256" key="1">
    <source>
        <dbReference type="SAM" id="MobiDB-lite"/>
    </source>
</evidence>
<dbReference type="SMR" id="Q9TYL4"/>
<accession>Q9TYL4</accession>
<dbReference type="PIR" id="T33912">
    <property type="entry name" value="T33912"/>
</dbReference>
<dbReference type="InterPro" id="IPR016187">
    <property type="entry name" value="CTDL_fold"/>
</dbReference>
<dbReference type="GO" id="GO:0036498">
    <property type="term" value="P:IRE1-mediated unfolded protein response"/>
    <property type="evidence" value="ECO:0007007"/>
    <property type="project" value="WormBase"/>
</dbReference>
<proteinExistence type="predicted"/>
<dbReference type="KEGG" id="cel:CELE_Y25C1A.4"/>
<dbReference type="PANTHER" id="PTHR23124">
    <property type="entry name" value="C-TYPE LECTIN DOMAIN-CONTAINING PROTEIN-RELATED-RELATED"/>
    <property type="match status" value="1"/>
</dbReference>
<feature type="domain" description="C-type lectin" evidence="3">
    <location>
        <begin position="339"/>
        <end position="454"/>
    </location>
</feature>
<dbReference type="Proteomes" id="UP000001940">
    <property type="component" value="Chromosome II"/>
</dbReference>
<feature type="signal peptide" evidence="2">
    <location>
        <begin position="1"/>
        <end position="21"/>
    </location>
</feature>
<protein>
    <submittedName>
        <fullName evidence="4">C-type lectin domain-containing protein</fullName>
    </submittedName>
</protein>
<dbReference type="InterPro" id="IPR001304">
    <property type="entry name" value="C-type_lectin-like"/>
</dbReference>
<dbReference type="SUPFAM" id="SSF56436">
    <property type="entry name" value="C-type lectin-like"/>
    <property type="match status" value="2"/>
</dbReference>
<evidence type="ECO:0000313" key="4">
    <source>
        <dbReference type="EMBL" id="CCD61980.2"/>
    </source>
</evidence>
<dbReference type="CTD" id="189537"/>
<evidence type="ECO:0000313" key="6">
    <source>
        <dbReference type="WormBase" id="Y25C1A.4"/>
    </source>
</evidence>